<dbReference type="Proteomes" id="UP000475325">
    <property type="component" value="Unassembled WGS sequence"/>
</dbReference>
<sequence>MSLITCPNEISEEILSYLCDGQRKIYTWDNLVQSDTPNRFGSVNGIAESTEKIEPRPGIKYLRMTKDCNQASLYDLRVLCRRFEAVATAFAFSTVYICGRLEHTQLITQKLVGTERDPFARYTRHVVISPMSLLPKDCSFPKSRGRLFNEAPKEESEKRRIFNVENSSRWVKIFINEITSLFSNLPGLVTELTIRTLEPTRETEDNVGDVNELFLKAFSLVTRSFPATQLRKLHIHAQNADSAAYLWRGFQTIKDVVSYAGPSTYTCSQRPYLEKIEEVNVRGKSVSGRNMKHITEWLPETMEHLSIKSPYSYGAAYPPEFQLSSPQNLKSLVLEGIEKFDESVVFFLLTLENCSKLHIYGCDITNLQSWAGDITPIDLHWGHVFTAFAELPRLVDFQAGNLSYSTVRQTYKYLDLERIWLFTDYRDDFEAFSAFRTTLIERRRHLGLPQHKWLSKTSIYEDDSRSLKAYGLIAAIMADVFQHRRLVIRMKQDRRRDRTVFGEIKDNIVGKIEIKNGKVVYLLSGSWTTERQRGYNPDLLNPEPSWEYGDHTWEDI</sequence>
<evidence type="ECO:0000313" key="1">
    <source>
        <dbReference type="EMBL" id="KAF3112720.1"/>
    </source>
</evidence>
<dbReference type="EMBL" id="WIQW01000002">
    <property type="protein sequence ID" value="KAF3112720.1"/>
    <property type="molecule type" value="Genomic_DNA"/>
</dbReference>
<accession>A0A7C8JGD2</accession>
<name>A0A7C8JGD2_ORBOL</name>
<comment type="caution">
    <text evidence="1">The sequence shown here is derived from an EMBL/GenBank/DDBJ whole genome shotgun (WGS) entry which is preliminary data.</text>
</comment>
<protein>
    <submittedName>
        <fullName evidence="1">Uncharacterized protein</fullName>
    </submittedName>
</protein>
<evidence type="ECO:0000313" key="2">
    <source>
        <dbReference type="Proteomes" id="UP000475325"/>
    </source>
</evidence>
<gene>
    <name evidence="1" type="ORF">TWF102_004117</name>
</gene>
<organism evidence="1 2">
    <name type="scientific">Orbilia oligospora</name>
    <name type="common">Nematode-trapping fungus</name>
    <name type="synonym">Arthrobotrys oligospora</name>
    <dbReference type="NCBI Taxonomy" id="2813651"/>
    <lineage>
        <taxon>Eukaryota</taxon>
        <taxon>Fungi</taxon>
        <taxon>Dikarya</taxon>
        <taxon>Ascomycota</taxon>
        <taxon>Pezizomycotina</taxon>
        <taxon>Orbiliomycetes</taxon>
        <taxon>Orbiliales</taxon>
        <taxon>Orbiliaceae</taxon>
        <taxon>Orbilia</taxon>
    </lineage>
</organism>
<reference evidence="1 2" key="1">
    <citation type="submission" date="2019-06" db="EMBL/GenBank/DDBJ databases">
        <authorList>
            <person name="Palmer J.M."/>
        </authorList>
    </citation>
    <scope>NUCLEOTIDE SEQUENCE [LARGE SCALE GENOMIC DNA]</scope>
    <source>
        <strain evidence="1 2">TWF102</strain>
    </source>
</reference>
<dbReference type="AlphaFoldDB" id="A0A7C8JGD2"/>
<proteinExistence type="predicted"/>